<keyword evidence="5" id="KW-1185">Reference proteome</keyword>
<evidence type="ECO:0000256" key="1">
    <source>
        <dbReference type="SAM" id="MobiDB-lite"/>
    </source>
</evidence>
<feature type="compositionally biased region" description="Basic and acidic residues" evidence="1">
    <location>
        <begin position="32"/>
        <end position="41"/>
    </location>
</feature>
<evidence type="ECO:0000256" key="2">
    <source>
        <dbReference type="SAM" id="SignalP"/>
    </source>
</evidence>
<sequence length="192" mass="20441">MPAVIRSRRLAVALLATALLSSCGVSTQSEPHAVDLPRRPLTEPQTNAAPEGPTGDVAEVLCMVRDDRLVQTVRRLAAPPTPQQQIDHLLAGPTQAERERDMTTALAGLSVEVRVGDDARAEAEITEADEGSARTDETLAYAQIVCTLTSRADVASVMLLRDGDRLEVPRADGSLSRGPFYGSDYIGLIAPA</sequence>
<dbReference type="InterPro" id="IPR019606">
    <property type="entry name" value="GerMN"/>
</dbReference>
<evidence type="ECO:0000259" key="3">
    <source>
        <dbReference type="Pfam" id="PF10646"/>
    </source>
</evidence>
<evidence type="ECO:0000313" key="5">
    <source>
        <dbReference type="Proteomes" id="UP000681340"/>
    </source>
</evidence>
<evidence type="ECO:0000313" key="4">
    <source>
        <dbReference type="EMBL" id="GIM71944.1"/>
    </source>
</evidence>
<proteinExistence type="predicted"/>
<gene>
    <name evidence="4" type="ORF">Aau02nite_48500</name>
</gene>
<organism evidence="4 5">
    <name type="scientific">Actinoplanes auranticolor</name>
    <dbReference type="NCBI Taxonomy" id="47988"/>
    <lineage>
        <taxon>Bacteria</taxon>
        <taxon>Bacillati</taxon>
        <taxon>Actinomycetota</taxon>
        <taxon>Actinomycetes</taxon>
        <taxon>Micromonosporales</taxon>
        <taxon>Micromonosporaceae</taxon>
        <taxon>Actinoplanes</taxon>
    </lineage>
</organism>
<comment type="caution">
    <text evidence="4">The sequence shown here is derived from an EMBL/GenBank/DDBJ whole genome shotgun (WGS) entry which is preliminary data.</text>
</comment>
<reference evidence="4" key="1">
    <citation type="submission" date="2021-03" db="EMBL/GenBank/DDBJ databases">
        <title>Whole genome shotgun sequence of Actinoplanes auranticolor NBRC 12245.</title>
        <authorList>
            <person name="Komaki H."/>
            <person name="Tamura T."/>
        </authorList>
    </citation>
    <scope>NUCLEOTIDE SEQUENCE</scope>
    <source>
        <strain evidence="4">NBRC 12245</strain>
    </source>
</reference>
<accession>A0A919SHY1</accession>
<feature type="region of interest" description="Disordered" evidence="1">
    <location>
        <begin position="26"/>
        <end position="54"/>
    </location>
</feature>
<name>A0A919SHY1_9ACTN</name>
<keyword evidence="2" id="KW-0732">Signal</keyword>
<feature type="signal peptide" evidence="2">
    <location>
        <begin position="1"/>
        <end position="27"/>
    </location>
</feature>
<dbReference type="PROSITE" id="PS51257">
    <property type="entry name" value="PROKAR_LIPOPROTEIN"/>
    <property type="match status" value="1"/>
</dbReference>
<dbReference type="Pfam" id="PF10646">
    <property type="entry name" value="Germane"/>
    <property type="match status" value="1"/>
</dbReference>
<protein>
    <recommendedName>
        <fullName evidence="3">GerMN domain-containing protein</fullName>
    </recommendedName>
</protein>
<feature type="chain" id="PRO_5039720363" description="GerMN domain-containing protein" evidence="2">
    <location>
        <begin position="28"/>
        <end position="192"/>
    </location>
</feature>
<dbReference type="AlphaFoldDB" id="A0A919SHY1"/>
<dbReference type="Proteomes" id="UP000681340">
    <property type="component" value="Unassembled WGS sequence"/>
</dbReference>
<dbReference type="EMBL" id="BOQL01000038">
    <property type="protein sequence ID" value="GIM71944.1"/>
    <property type="molecule type" value="Genomic_DNA"/>
</dbReference>
<feature type="domain" description="GerMN" evidence="3">
    <location>
        <begin position="57"/>
        <end position="167"/>
    </location>
</feature>